<evidence type="ECO:0000256" key="6">
    <source>
        <dbReference type="ARBA" id="ARBA00022782"/>
    </source>
</evidence>
<protein>
    <recommendedName>
        <fullName evidence="4">Outer dense fiber protein 1</fullName>
    </recommendedName>
</protein>
<reference evidence="13" key="1">
    <citation type="submission" date="2019-09" db="EMBL/GenBank/DDBJ databases">
        <title>Bird 10,000 Genomes (B10K) Project - Family phase.</title>
        <authorList>
            <person name="Zhang G."/>
        </authorList>
    </citation>
    <scope>NUCLEOTIDE SEQUENCE</scope>
    <source>
        <strain evidence="13">B10K-DU-012-47</strain>
    </source>
</reference>
<feature type="non-terminal residue" evidence="13">
    <location>
        <position position="1"/>
    </location>
</feature>
<dbReference type="Pfam" id="PF00011">
    <property type="entry name" value="HSP20"/>
    <property type="match status" value="1"/>
</dbReference>
<evidence type="ECO:0000256" key="2">
    <source>
        <dbReference type="ARBA" id="ARBA00004230"/>
    </source>
</evidence>
<dbReference type="Gene3D" id="2.60.40.790">
    <property type="match status" value="1"/>
</dbReference>
<keyword evidence="6" id="KW-0221">Differentiation</keyword>
<keyword evidence="5" id="KW-0217">Developmental protein</keyword>
<evidence type="ECO:0000259" key="12">
    <source>
        <dbReference type="PROSITE" id="PS01031"/>
    </source>
</evidence>
<dbReference type="GO" id="GO:0005813">
    <property type="term" value="C:centrosome"/>
    <property type="evidence" value="ECO:0007669"/>
    <property type="project" value="UniProtKB-SubCell"/>
</dbReference>
<evidence type="ECO:0000256" key="8">
    <source>
        <dbReference type="ARBA" id="ARBA00022871"/>
    </source>
</evidence>
<keyword evidence="9" id="KW-0969">Cilium</keyword>
<keyword evidence="9" id="KW-0966">Cell projection</keyword>
<keyword evidence="14" id="KW-1185">Reference proteome</keyword>
<evidence type="ECO:0000256" key="1">
    <source>
        <dbReference type="ARBA" id="ARBA00001979"/>
    </source>
</evidence>
<evidence type="ECO:0000313" key="13">
    <source>
        <dbReference type="EMBL" id="NWI01064.1"/>
    </source>
</evidence>
<dbReference type="OrthoDB" id="1431247at2759"/>
<evidence type="ECO:0000256" key="10">
    <source>
        <dbReference type="PROSITE-ProRule" id="PRU00285"/>
    </source>
</evidence>
<evidence type="ECO:0000256" key="5">
    <source>
        <dbReference type="ARBA" id="ARBA00022473"/>
    </source>
</evidence>
<comment type="function">
    <text evidence="1">Component of the outer dense fibers (ODF) of spermatozoa. ODF are filamentous structures located on the outside of the axoneme in the midpiece and principal piece of the mammalian sperm tail and may help to maintain the passive elastic structures and elastic recoil of the sperm tail.</text>
</comment>
<dbReference type="PANTHER" id="PTHR17125">
    <property type="entry name" value="OUTER DENSE FIBER PROTEIN 1"/>
    <property type="match status" value="1"/>
</dbReference>
<organism evidence="13 14">
    <name type="scientific">Tichodroma muraria</name>
    <dbReference type="NCBI Taxonomy" id="237442"/>
    <lineage>
        <taxon>Eukaryota</taxon>
        <taxon>Metazoa</taxon>
        <taxon>Chordata</taxon>
        <taxon>Craniata</taxon>
        <taxon>Vertebrata</taxon>
        <taxon>Euteleostomi</taxon>
        <taxon>Archelosauria</taxon>
        <taxon>Archosauria</taxon>
        <taxon>Dinosauria</taxon>
        <taxon>Saurischia</taxon>
        <taxon>Theropoda</taxon>
        <taxon>Coelurosauria</taxon>
        <taxon>Aves</taxon>
        <taxon>Neognathae</taxon>
        <taxon>Neoaves</taxon>
        <taxon>Telluraves</taxon>
        <taxon>Australaves</taxon>
        <taxon>Passeriformes</taxon>
        <taxon>Sittidae</taxon>
        <taxon>Tichodroma</taxon>
    </lineage>
</organism>
<accession>A0A850Z8K7</accession>
<dbReference type="GO" id="GO:0099513">
    <property type="term" value="C:polymeric cytoskeletal fiber"/>
    <property type="evidence" value="ECO:0007669"/>
    <property type="project" value="InterPro"/>
</dbReference>
<feature type="non-terminal residue" evidence="13">
    <location>
        <position position="83"/>
    </location>
</feature>
<evidence type="ECO:0000256" key="7">
    <source>
        <dbReference type="ARBA" id="ARBA00022846"/>
    </source>
</evidence>
<dbReference type="InterPro" id="IPR008978">
    <property type="entry name" value="HSP20-like_chaperone"/>
</dbReference>
<proteinExistence type="inferred from homology"/>
<sequence>SRMKRLSRMLSSSCSQNSLALIDVKGFDPRDICVTVRDGKVIVSAEHKEEHNTCMAKTRNYRKLTKEFSLPPGVCENEVTYSV</sequence>
<name>A0A850Z8K7_9PASS</name>
<keyword evidence="7" id="KW-0282">Flagellum</keyword>
<dbReference type="GO" id="GO:0030154">
    <property type="term" value="P:cell differentiation"/>
    <property type="evidence" value="ECO:0007669"/>
    <property type="project" value="UniProtKB-KW"/>
</dbReference>
<dbReference type="PROSITE" id="PS01031">
    <property type="entry name" value="SHSP"/>
    <property type="match status" value="1"/>
</dbReference>
<evidence type="ECO:0000313" key="14">
    <source>
        <dbReference type="Proteomes" id="UP000629438"/>
    </source>
</evidence>
<dbReference type="InterPro" id="IPR037389">
    <property type="entry name" value="ODFP"/>
</dbReference>
<feature type="domain" description="SHSP" evidence="12">
    <location>
        <begin position="1"/>
        <end position="83"/>
    </location>
</feature>
<dbReference type="EMBL" id="WAAG01038723">
    <property type="protein sequence ID" value="NWI01064.1"/>
    <property type="molecule type" value="Genomic_DNA"/>
</dbReference>
<evidence type="ECO:0000256" key="9">
    <source>
        <dbReference type="ARBA" id="ARBA00023069"/>
    </source>
</evidence>
<comment type="subcellular location">
    <subcellularLocation>
        <location evidence="2">Cell projection</location>
        <location evidence="2">Cilium</location>
        <location evidence="2">Flagellum</location>
    </subcellularLocation>
    <subcellularLocation>
        <location evidence="3">Cytoplasm</location>
        <location evidence="3">Cytoskeleton</location>
        <location evidence="3">Microtubule organizing center</location>
        <location evidence="3">Centrosome</location>
    </subcellularLocation>
</comment>
<evidence type="ECO:0000256" key="3">
    <source>
        <dbReference type="ARBA" id="ARBA00004300"/>
    </source>
</evidence>
<dbReference type="InterPro" id="IPR002068">
    <property type="entry name" value="A-crystallin/Hsp20_dom"/>
</dbReference>
<dbReference type="AlphaFoldDB" id="A0A850Z8K7"/>
<evidence type="ECO:0000256" key="11">
    <source>
        <dbReference type="RuleBase" id="RU003616"/>
    </source>
</evidence>
<gene>
    <name evidence="13" type="primary">Odf1</name>
    <name evidence="13" type="ORF">TICMUR_R03208</name>
</gene>
<comment type="caution">
    <text evidence="13">The sequence shown here is derived from an EMBL/GenBank/DDBJ whole genome shotgun (WGS) entry which is preliminary data.</text>
</comment>
<dbReference type="GO" id="GO:0007283">
    <property type="term" value="P:spermatogenesis"/>
    <property type="evidence" value="ECO:0007669"/>
    <property type="project" value="UniProtKB-KW"/>
</dbReference>
<dbReference type="GO" id="GO:0031514">
    <property type="term" value="C:motile cilium"/>
    <property type="evidence" value="ECO:0007669"/>
    <property type="project" value="UniProtKB-SubCell"/>
</dbReference>
<dbReference type="SUPFAM" id="SSF49764">
    <property type="entry name" value="HSP20-like chaperones"/>
    <property type="match status" value="1"/>
</dbReference>
<evidence type="ECO:0000256" key="4">
    <source>
        <dbReference type="ARBA" id="ARBA00019020"/>
    </source>
</evidence>
<dbReference type="PANTHER" id="PTHR17125:SF2">
    <property type="entry name" value="OUTER DENSE FIBER PROTEIN 1"/>
    <property type="match status" value="1"/>
</dbReference>
<keyword evidence="8" id="KW-0744">Spermatogenesis</keyword>
<dbReference type="Proteomes" id="UP000629438">
    <property type="component" value="Unassembled WGS sequence"/>
</dbReference>
<comment type="similarity">
    <text evidence="10 11">Belongs to the small heat shock protein (HSP20) family.</text>
</comment>